<keyword evidence="2" id="KW-1185">Reference proteome</keyword>
<name>A0A392UUB1_9FABA</name>
<proteinExistence type="predicted"/>
<comment type="caution">
    <text evidence="1">The sequence shown here is derived from an EMBL/GenBank/DDBJ whole genome shotgun (WGS) entry which is preliminary data.</text>
</comment>
<evidence type="ECO:0000313" key="2">
    <source>
        <dbReference type="Proteomes" id="UP000265520"/>
    </source>
</evidence>
<organism evidence="1 2">
    <name type="scientific">Trifolium medium</name>
    <dbReference type="NCBI Taxonomy" id="97028"/>
    <lineage>
        <taxon>Eukaryota</taxon>
        <taxon>Viridiplantae</taxon>
        <taxon>Streptophyta</taxon>
        <taxon>Embryophyta</taxon>
        <taxon>Tracheophyta</taxon>
        <taxon>Spermatophyta</taxon>
        <taxon>Magnoliopsida</taxon>
        <taxon>eudicotyledons</taxon>
        <taxon>Gunneridae</taxon>
        <taxon>Pentapetalae</taxon>
        <taxon>rosids</taxon>
        <taxon>fabids</taxon>
        <taxon>Fabales</taxon>
        <taxon>Fabaceae</taxon>
        <taxon>Papilionoideae</taxon>
        <taxon>50 kb inversion clade</taxon>
        <taxon>NPAAA clade</taxon>
        <taxon>Hologalegina</taxon>
        <taxon>IRL clade</taxon>
        <taxon>Trifolieae</taxon>
        <taxon>Trifolium</taxon>
    </lineage>
</organism>
<evidence type="ECO:0000313" key="1">
    <source>
        <dbReference type="EMBL" id="MCI79618.1"/>
    </source>
</evidence>
<sequence>GVTGALRASDEDGLEMLCQLRVAQARRAGQQEESIRSLYQLRVAQDGWRGAQKRNLYKESSFSDLAEFFLARA</sequence>
<protein>
    <submittedName>
        <fullName evidence="1">Uncharacterized protein</fullName>
    </submittedName>
</protein>
<dbReference type="Proteomes" id="UP000265520">
    <property type="component" value="Unassembled WGS sequence"/>
</dbReference>
<accession>A0A392UUB1</accession>
<feature type="non-terminal residue" evidence="1">
    <location>
        <position position="1"/>
    </location>
</feature>
<reference evidence="1 2" key="1">
    <citation type="journal article" date="2018" name="Front. Plant Sci.">
        <title>Red Clover (Trifolium pratense) and Zigzag Clover (T. medium) - A Picture of Genomic Similarities and Differences.</title>
        <authorList>
            <person name="Dluhosova J."/>
            <person name="Istvanek J."/>
            <person name="Nedelnik J."/>
            <person name="Repkova J."/>
        </authorList>
    </citation>
    <scope>NUCLEOTIDE SEQUENCE [LARGE SCALE GENOMIC DNA]</scope>
    <source>
        <strain evidence="2">cv. 10/8</strain>
        <tissue evidence="1">Leaf</tissue>
    </source>
</reference>
<dbReference type="AlphaFoldDB" id="A0A392UUB1"/>
<dbReference type="EMBL" id="LXQA010977804">
    <property type="protein sequence ID" value="MCI79618.1"/>
    <property type="molecule type" value="Genomic_DNA"/>
</dbReference>